<dbReference type="InterPro" id="IPR003018">
    <property type="entry name" value="GAF"/>
</dbReference>
<sequence length="266" mass="28554">MDSERQDRLFAHLAAIADDLVSGLDVADLADRVMRGCVDLLDVDFAGLVLDDHHGTLGVLACSNDDAKDLELLELQRRQGPCYAAFTSGEEVVAEDLRSRAKEWPDFVTAALARGVVSAAGIPLRMAGRTIGALNLFRASTVPFSQRDLQLARLLGSVATIGIVHDRRQRDQEQLAQQLQSALESRVRIEQAKGVIAARAGVTMAGAFEILRSAARASQRPLTDLADDIIAGRLTAGRLIRRADSGGARPAPGGEQGEAQESERHT</sequence>
<dbReference type="OrthoDB" id="4935162at2"/>
<dbReference type="GO" id="GO:0003723">
    <property type="term" value="F:RNA binding"/>
    <property type="evidence" value="ECO:0007669"/>
    <property type="project" value="InterPro"/>
</dbReference>
<evidence type="ECO:0000259" key="6">
    <source>
        <dbReference type="PROSITE" id="PS50921"/>
    </source>
</evidence>
<dbReference type="Gene3D" id="3.30.450.40">
    <property type="match status" value="1"/>
</dbReference>
<proteinExistence type="predicted"/>
<dbReference type="PROSITE" id="PS50921">
    <property type="entry name" value="ANTAR"/>
    <property type="match status" value="1"/>
</dbReference>
<evidence type="ECO:0000313" key="8">
    <source>
        <dbReference type="Proteomes" id="UP000019494"/>
    </source>
</evidence>
<dbReference type="Proteomes" id="UP000019494">
    <property type="component" value="Unassembled WGS sequence"/>
</dbReference>
<dbReference type="AlphaFoldDB" id="W9GBY3"/>
<evidence type="ECO:0000256" key="5">
    <source>
        <dbReference type="SAM" id="MobiDB-lite"/>
    </source>
</evidence>
<dbReference type="RefSeq" id="WP_051518952.1">
    <property type="nucleotide sequence ID" value="NZ_AWQS01000516.1"/>
</dbReference>
<comment type="caution">
    <text evidence="7">The sequence shown here is derived from an EMBL/GenBank/DDBJ whole genome shotgun (WGS) entry which is preliminary data.</text>
</comment>
<protein>
    <submittedName>
        <fullName evidence="7">Transcriptional regulator</fullName>
    </submittedName>
</protein>
<feature type="domain" description="ANTAR" evidence="6">
    <location>
        <begin position="169"/>
        <end position="230"/>
    </location>
</feature>
<dbReference type="Gene3D" id="1.10.10.10">
    <property type="entry name" value="Winged helix-like DNA-binding domain superfamily/Winged helix DNA-binding domain"/>
    <property type="match status" value="1"/>
</dbReference>
<dbReference type="Pfam" id="PF03861">
    <property type="entry name" value="ANTAR"/>
    <property type="match status" value="1"/>
</dbReference>
<evidence type="ECO:0000313" key="7">
    <source>
        <dbReference type="EMBL" id="EWT03721.1"/>
    </source>
</evidence>
<dbReference type="Pfam" id="PF13185">
    <property type="entry name" value="GAF_2"/>
    <property type="match status" value="1"/>
</dbReference>
<keyword evidence="4" id="KW-0804">Transcription</keyword>
<keyword evidence="1" id="KW-0808">Transferase</keyword>
<name>W9GBY3_9MICO</name>
<evidence type="ECO:0000256" key="2">
    <source>
        <dbReference type="ARBA" id="ARBA00022777"/>
    </source>
</evidence>
<feature type="region of interest" description="Disordered" evidence="5">
    <location>
        <begin position="242"/>
        <end position="266"/>
    </location>
</feature>
<dbReference type="GO" id="GO:0016301">
    <property type="term" value="F:kinase activity"/>
    <property type="evidence" value="ECO:0007669"/>
    <property type="project" value="UniProtKB-KW"/>
</dbReference>
<dbReference type="InterPro" id="IPR011006">
    <property type="entry name" value="CheY-like_superfamily"/>
</dbReference>
<dbReference type="EMBL" id="AWQS01000516">
    <property type="protein sequence ID" value="EWT03721.1"/>
    <property type="molecule type" value="Genomic_DNA"/>
</dbReference>
<keyword evidence="8" id="KW-1185">Reference proteome</keyword>
<accession>W9GBY3</accession>
<dbReference type="InterPro" id="IPR005561">
    <property type="entry name" value="ANTAR"/>
</dbReference>
<evidence type="ECO:0000256" key="1">
    <source>
        <dbReference type="ARBA" id="ARBA00022679"/>
    </source>
</evidence>
<reference evidence="8" key="1">
    <citation type="submission" date="2013-08" db="EMBL/GenBank/DDBJ databases">
        <title>Intrasporangium oryzae NRRL B-24470.</title>
        <authorList>
            <person name="Liu H."/>
            <person name="Wang G."/>
        </authorList>
    </citation>
    <scope>NUCLEOTIDE SEQUENCE [LARGE SCALE GENOMIC DNA]</scope>
    <source>
        <strain evidence="8">Q5-1</strain>
    </source>
</reference>
<gene>
    <name evidence="7" type="ORF">N864_11945</name>
</gene>
<evidence type="ECO:0000256" key="4">
    <source>
        <dbReference type="ARBA" id="ARBA00023163"/>
    </source>
</evidence>
<keyword evidence="3" id="KW-0805">Transcription regulation</keyword>
<dbReference type="InterPro" id="IPR012074">
    <property type="entry name" value="GAF_ANTAR"/>
</dbReference>
<keyword evidence="2" id="KW-0418">Kinase</keyword>
<dbReference type="PIRSF" id="PIRSF036625">
    <property type="entry name" value="GAF_ANTAR"/>
    <property type="match status" value="1"/>
</dbReference>
<dbReference type="SUPFAM" id="SSF52172">
    <property type="entry name" value="CheY-like"/>
    <property type="match status" value="1"/>
</dbReference>
<dbReference type="InterPro" id="IPR029016">
    <property type="entry name" value="GAF-like_dom_sf"/>
</dbReference>
<dbReference type="SUPFAM" id="SSF55781">
    <property type="entry name" value="GAF domain-like"/>
    <property type="match status" value="1"/>
</dbReference>
<organism evidence="7 8">
    <name type="scientific">Intrasporangium chromatireducens Q5-1</name>
    <dbReference type="NCBI Taxonomy" id="584657"/>
    <lineage>
        <taxon>Bacteria</taxon>
        <taxon>Bacillati</taxon>
        <taxon>Actinomycetota</taxon>
        <taxon>Actinomycetes</taxon>
        <taxon>Micrococcales</taxon>
        <taxon>Intrasporangiaceae</taxon>
        <taxon>Intrasporangium</taxon>
    </lineage>
</organism>
<dbReference type="InterPro" id="IPR036388">
    <property type="entry name" value="WH-like_DNA-bd_sf"/>
</dbReference>
<dbReference type="SMART" id="SM01012">
    <property type="entry name" value="ANTAR"/>
    <property type="match status" value="1"/>
</dbReference>
<evidence type="ECO:0000256" key="3">
    <source>
        <dbReference type="ARBA" id="ARBA00023015"/>
    </source>
</evidence>